<name>F0XDG1_GROCL</name>
<evidence type="ECO:0000256" key="3">
    <source>
        <dbReference type="RuleBase" id="RU364104"/>
    </source>
</evidence>
<keyword evidence="2" id="KW-1015">Disulfide bond</keyword>
<dbReference type="RefSeq" id="XP_014174239.1">
    <property type="nucleotide sequence ID" value="XM_014318764.1"/>
</dbReference>
<reference evidence="5 6" key="1">
    <citation type="journal article" date="2011" name="Proc. Natl. Acad. Sci. U.S.A.">
        <title>Genome and transcriptome analyses of the mountain pine beetle-fungal symbiont Grosmannia clavigera, a lodgepole pine pathogen.</title>
        <authorList>
            <person name="DiGuistini S."/>
            <person name="Wang Y."/>
            <person name="Liao N.Y."/>
            <person name="Taylor G."/>
            <person name="Tanguay P."/>
            <person name="Feau N."/>
            <person name="Henrissat B."/>
            <person name="Chan S.K."/>
            <person name="Hesse-Orce U."/>
            <person name="Alamouti S.M."/>
            <person name="Tsui C.K.M."/>
            <person name="Docking R.T."/>
            <person name="Levasseur A."/>
            <person name="Haridas S."/>
            <person name="Robertson G."/>
            <person name="Birol I."/>
            <person name="Holt R.A."/>
            <person name="Marra M.A."/>
            <person name="Hamelin R.C."/>
            <person name="Hirst M."/>
            <person name="Jones S.J.M."/>
            <person name="Bohlmann J."/>
            <person name="Breuil C."/>
        </authorList>
    </citation>
    <scope>NUCLEOTIDE SEQUENCE [LARGE SCALE GENOMIC DNA]</scope>
    <source>
        <strain evidence="6">kw1407 / UAMH 11150</strain>
    </source>
</reference>
<evidence type="ECO:0000256" key="4">
    <source>
        <dbReference type="SAM" id="MobiDB-lite"/>
    </source>
</evidence>
<dbReference type="AlphaFoldDB" id="F0XDG1"/>
<dbReference type="OrthoDB" id="6224010at2759"/>
<dbReference type="GO" id="GO:0005743">
    <property type="term" value="C:mitochondrial inner membrane"/>
    <property type="evidence" value="ECO:0007669"/>
    <property type="project" value="UniProtKB-SubCell"/>
</dbReference>
<dbReference type="eggNOG" id="ENOG502SDUV">
    <property type="taxonomic scope" value="Eukaryota"/>
</dbReference>
<keyword evidence="3" id="KW-0472">Membrane</keyword>
<gene>
    <name evidence="5" type="ORF">CMQ_1685</name>
</gene>
<accession>F0XDG1</accession>
<evidence type="ECO:0000256" key="2">
    <source>
        <dbReference type="ARBA" id="ARBA00023157"/>
    </source>
</evidence>
<keyword evidence="3" id="KW-0496">Mitochondrion</keyword>
<feature type="region of interest" description="Disordered" evidence="4">
    <location>
        <begin position="167"/>
        <end position="198"/>
    </location>
</feature>
<dbReference type="GeneID" id="25974590"/>
<keyword evidence="3" id="KW-0999">Mitochondrion inner membrane</keyword>
<sequence>MAAMAVDPSSPAAPGGTGGTGDSDSTGSTATGQPQRRLAALPTANPIPLSASQEAQVRELYYDRVRQQCQAEIKAFAECALGRTFSVVFACREHNKAMNACLKGHATPAALDAAREEWFARRTERAAERQRKARRKAEQEKLLRAWWGLEGADGSAGVEDVQARRRRLEEEKMSRPERFGGFAAKDRPRFEEQPGEKR</sequence>
<dbReference type="HOGENOM" id="CLU_113403_0_0_1"/>
<dbReference type="Proteomes" id="UP000007796">
    <property type="component" value="Unassembled WGS sequence"/>
</dbReference>
<dbReference type="InterPro" id="IPR013892">
    <property type="entry name" value="Cyt_c_biogenesis_Cmc1-like"/>
</dbReference>
<comment type="similarity">
    <text evidence="1 3">Belongs to the CMC family.</text>
</comment>
<evidence type="ECO:0000313" key="6">
    <source>
        <dbReference type="Proteomes" id="UP000007796"/>
    </source>
</evidence>
<feature type="region of interest" description="Disordered" evidence="4">
    <location>
        <begin position="1"/>
        <end position="47"/>
    </location>
</feature>
<dbReference type="Pfam" id="PF08583">
    <property type="entry name" value="Cmc1"/>
    <property type="match status" value="1"/>
</dbReference>
<dbReference type="InParanoid" id="F0XDG1"/>
<keyword evidence="6" id="KW-1185">Reference proteome</keyword>
<proteinExistence type="inferred from homology"/>
<feature type="compositionally biased region" description="Low complexity" evidence="4">
    <location>
        <begin position="22"/>
        <end position="32"/>
    </location>
</feature>
<protein>
    <recommendedName>
        <fullName evidence="3">COX assembly mitochondrial protein</fullName>
    </recommendedName>
</protein>
<keyword evidence="3" id="KW-0143">Chaperone</keyword>
<dbReference type="PANTHER" id="PTHR22977:SF5">
    <property type="entry name" value="COX ASSEMBLY MITOCHONDRIAL PROTEIN HOMOLOG"/>
    <property type="match status" value="1"/>
</dbReference>
<dbReference type="PROSITE" id="PS51808">
    <property type="entry name" value="CHCH"/>
    <property type="match status" value="1"/>
</dbReference>
<dbReference type="EMBL" id="GL629765">
    <property type="protein sequence ID" value="EFX04757.1"/>
    <property type="molecule type" value="Genomic_DNA"/>
</dbReference>
<comment type="subcellular location">
    <subcellularLocation>
        <location evidence="3">Mitochondrion inner membrane</location>
    </subcellularLocation>
</comment>
<evidence type="ECO:0000256" key="1">
    <source>
        <dbReference type="ARBA" id="ARBA00007347"/>
    </source>
</evidence>
<dbReference type="STRING" id="655863.F0XDG1"/>
<comment type="function">
    <text evidence="3">Required for mitochondrial cytochrome c oxidase (COX) assembly and respiration.</text>
</comment>
<dbReference type="PANTHER" id="PTHR22977">
    <property type="entry name" value="COX ASSEMBLY MITOCHONDRIAL PROTEIN"/>
    <property type="match status" value="1"/>
</dbReference>
<evidence type="ECO:0000313" key="5">
    <source>
        <dbReference type="EMBL" id="EFX04757.1"/>
    </source>
</evidence>
<organism evidence="6">
    <name type="scientific">Grosmannia clavigera (strain kw1407 / UAMH 11150)</name>
    <name type="common">Blue stain fungus</name>
    <name type="synonym">Graphiocladiella clavigera</name>
    <dbReference type="NCBI Taxonomy" id="655863"/>
    <lineage>
        <taxon>Eukaryota</taxon>
        <taxon>Fungi</taxon>
        <taxon>Dikarya</taxon>
        <taxon>Ascomycota</taxon>
        <taxon>Pezizomycotina</taxon>
        <taxon>Sordariomycetes</taxon>
        <taxon>Sordariomycetidae</taxon>
        <taxon>Ophiostomatales</taxon>
        <taxon>Ophiostomataceae</taxon>
        <taxon>Leptographium</taxon>
    </lineage>
</organism>